<dbReference type="Pfam" id="PF13429">
    <property type="entry name" value="TPR_15"/>
    <property type="match status" value="1"/>
</dbReference>
<organism evidence="9 10">
    <name type="scientific">Aerophototrophica crusticola</name>
    <dbReference type="NCBI Taxonomy" id="1709002"/>
    <lineage>
        <taxon>Bacteria</taxon>
        <taxon>Pseudomonadati</taxon>
        <taxon>Pseudomonadota</taxon>
        <taxon>Alphaproteobacteria</taxon>
        <taxon>Rhodospirillales</taxon>
        <taxon>Rhodospirillaceae</taxon>
        <taxon>Aerophototrophica</taxon>
    </lineage>
</organism>
<proteinExistence type="predicted"/>
<reference evidence="9" key="1">
    <citation type="submission" date="2020-04" db="EMBL/GenBank/DDBJ databases">
        <title>A desert anoxygenic phototrophic bacterium fixes CO2 using RubisCO under aerobic conditions.</title>
        <authorList>
            <person name="Tang K."/>
        </authorList>
    </citation>
    <scope>NUCLEOTIDE SEQUENCE [LARGE SCALE GENOMIC DNA]</scope>
    <source>
        <strain evidence="9">MIMtkB3</strain>
    </source>
</reference>
<feature type="signal peptide" evidence="7">
    <location>
        <begin position="1"/>
        <end position="22"/>
    </location>
</feature>
<keyword evidence="10" id="KW-1185">Reference proteome</keyword>
<dbReference type="PANTHER" id="PTHR22726">
    <property type="entry name" value="METALLOENDOPEPTIDASE OMA1"/>
    <property type="match status" value="1"/>
</dbReference>
<keyword evidence="5" id="KW-0862">Zinc</keyword>
<dbReference type="GO" id="GO:0051603">
    <property type="term" value="P:proteolysis involved in protein catabolic process"/>
    <property type="evidence" value="ECO:0007669"/>
    <property type="project" value="TreeGrafter"/>
</dbReference>
<keyword evidence="4" id="KW-0378">Hydrolase</keyword>
<sequence length="453" mass="49673">MFSTLKRLAIAGVALAMSTTLAVEPVLAQGRQLSFIRDAEIEHTLKVFASPILQSAGIVPDAVTIALINDDSLNAFVAGGQNIFFHTGLLSDTDLGQLIGVTAHEIGHIAGGHLARSSDAMANASTIATLFTLLGLAAAIGAGRGDVGAGVMGGGQDIAMRSFFSFTRAQEGSADEFAMGTLERIGWSSQGMLEMMRKLGSQELLPENRQVEYVRTHPLTRNRIEAIRNFVETRSQNNGKRFPDEFYEMHRRMVAKLVGFMRPDIALRRYPEGDTSVSARYARAIALYQKGSVTPALKLVDQLISEEKDNPYFHELKGQILLENGRPAEAVVPYRQAVKLAPEEGLIRSSLGHALLEVGDDRLVKEAMVNLQESARLERRSALVWRLLASAYSRSDMQPQLAYARAEEALARGDVRAAKFHADRAEQMLPAGSPEWLRAQDIRVMVESRVDMN</sequence>
<dbReference type="Gene3D" id="1.25.40.10">
    <property type="entry name" value="Tetratricopeptide repeat domain"/>
    <property type="match status" value="1"/>
</dbReference>
<evidence type="ECO:0000256" key="6">
    <source>
        <dbReference type="ARBA" id="ARBA00023049"/>
    </source>
</evidence>
<dbReference type="GO" id="GO:0016020">
    <property type="term" value="C:membrane"/>
    <property type="evidence" value="ECO:0007669"/>
    <property type="project" value="TreeGrafter"/>
</dbReference>
<evidence type="ECO:0000313" key="9">
    <source>
        <dbReference type="EMBL" id="QJE72950.1"/>
    </source>
</evidence>
<dbReference type="EMBL" id="CP051775">
    <property type="protein sequence ID" value="QJE72950.1"/>
    <property type="molecule type" value="Genomic_DNA"/>
</dbReference>
<evidence type="ECO:0000259" key="8">
    <source>
        <dbReference type="Pfam" id="PF01435"/>
    </source>
</evidence>
<dbReference type="GO" id="GO:0004222">
    <property type="term" value="F:metalloendopeptidase activity"/>
    <property type="evidence" value="ECO:0007669"/>
    <property type="project" value="InterPro"/>
</dbReference>
<feature type="chain" id="PRO_5032334559" evidence="7">
    <location>
        <begin position="23"/>
        <end position="453"/>
    </location>
</feature>
<dbReference type="Proteomes" id="UP000501891">
    <property type="component" value="Chromosome"/>
</dbReference>
<keyword evidence="2" id="KW-0645">Protease</keyword>
<comment type="cofactor">
    <cofactor evidence="1">
        <name>Zn(2+)</name>
        <dbReference type="ChEBI" id="CHEBI:29105"/>
    </cofactor>
</comment>
<feature type="domain" description="Peptidase M48" evidence="8">
    <location>
        <begin position="42"/>
        <end position="229"/>
    </location>
</feature>
<evidence type="ECO:0000256" key="2">
    <source>
        <dbReference type="ARBA" id="ARBA00022670"/>
    </source>
</evidence>
<dbReference type="Gene3D" id="3.30.2010.10">
    <property type="entry name" value="Metalloproteases ('zincins'), catalytic domain"/>
    <property type="match status" value="1"/>
</dbReference>
<dbReference type="KEGG" id="acru:HHL28_07495"/>
<dbReference type="CDD" id="cd07324">
    <property type="entry name" value="M48C_Oma1-like"/>
    <property type="match status" value="1"/>
</dbReference>
<dbReference type="Pfam" id="PF01435">
    <property type="entry name" value="Peptidase_M48"/>
    <property type="match status" value="1"/>
</dbReference>
<evidence type="ECO:0000256" key="5">
    <source>
        <dbReference type="ARBA" id="ARBA00022833"/>
    </source>
</evidence>
<evidence type="ECO:0000256" key="7">
    <source>
        <dbReference type="SAM" id="SignalP"/>
    </source>
</evidence>
<keyword evidence="3" id="KW-0479">Metal-binding</keyword>
<dbReference type="GO" id="GO:0046872">
    <property type="term" value="F:metal ion binding"/>
    <property type="evidence" value="ECO:0007669"/>
    <property type="project" value="UniProtKB-KW"/>
</dbReference>
<protein>
    <submittedName>
        <fullName evidence="9">M48 family metallopeptidase</fullName>
    </submittedName>
</protein>
<dbReference type="InterPro" id="IPR051156">
    <property type="entry name" value="Mito/Outer_Membr_Metalloprot"/>
</dbReference>
<dbReference type="PANTHER" id="PTHR22726:SF1">
    <property type="entry name" value="METALLOENDOPEPTIDASE OMA1, MITOCHONDRIAL"/>
    <property type="match status" value="1"/>
</dbReference>
<name>A0A858R690_9PROT</name>
<keyword evidence="7" id="KW-0732">Signal</keyword>
<evidence type="ECO:0000256" key="3">
    <source>
        <dbReference type="ARBA" id="ARBA00022723"/>
    </source>
</evidence>
<accession>A0A858R690</accession>
<dbReference type="AlphaFoldDB" id="A0A858R690"/>
<evidence type="ECO:0000256" key="1">
    <source>
        <dbReference type="ARBA" id="ARBA00001947"/>
    </source>
</evidence>
<evidence type="ECO:0000256" key="4">
    <source>
        <dbReference type="ARBA" id="ARBA00022801"/>
    </source>
</evidence>
<dbReference type="InterPro" id="IPR001915">
    <property type="entry name" value="Peptidase_M48"/>
</dbReference>
<evidence type="ECO:0000313" key="10">
    <source>
        <dbReference type="Proteomes" id="UP000501891"/>
    </source>
</evidence>
<dbReference type="SUPFAM" id="SSF48452">
    <property type="entry name" value="TPR-like"/>
    <property type="match status" value="1"/>
</dbReference>
<gene>
    <name evidence="9" type="ORF">HHL28_07495</name>
</gene>
<dbReference type="InterPro" id="IPR011990">
    <property type="entry name" value="TPR-like_helical_dom_sf"/>
</dbReference>
<keyword evidence="6" id="KW-0482">Metalloprotease</keyword>